<dbReference type="InterPro" id="IPR020568">
    <property type="entry name" value="Ribosomal_Su5_D2-typ_SF"/>
</dbReference>
<gene>
    <name evidence="2" type="ORF">EDM58_09365</name>
</gene>
<dbReference type="SUPFAM" id="SSF54211">
    <property type="entry name" value="Ribosomal protein S5 domain 2-like"/>
    <property type="match status" value="1"/>
</dbReference>
<feature type="domain" description="Lon proteolytic" evidence="1">
    <location>
        <begin position="134"/>
        <end position="250"/>
    </location>
</feature>
<organism evidence="2 3">
    <name type="scientific">Brevibacillus panacihumi</name>
    <dbReference type="NCBI Taxonomy" id="497735"/>
    <lineage>
        <taxon>Bacteria</taxon>
        <taxon>Bacillati</taxon>
        <taxon>Bacillota</taxon>
        <taxon>Bacilli</taxon>
        <taxon>Bacillales</taxon>
        <taxon>Paenibacillaceae</taxon>
        <taxon>Brevibacillus</taxon>
    </lineage>
</organism>
<name>A0A3M8CW83_9BACL</name>
<dbReference type="Gene3D" id="3.30.230.10">
    <property type="match status" value="1"/>
</dbReference>
<evidence type="ECO:0000259" key="1">
    <source>
        <dbReference type="Pfam" id="PF05362"/>
    </source>
</evidence>
<proteinExistence type="predicted"/>
<sequence length="255" mass="28698">MNLKFTKKEKWVVAGLLAIPTLVTLLLGYPRYESFYATGDIVPIQDLGIDGNVYFTYIEGGVTNNNLEKFLVQMEYFGNDRPVRFQPMTPAEREWEEEEMGDVYKEVVISNALEASGYSEEIDSSQDEKYSRILDQAAEYHGDSFGLMVAIGLVEEETGIDFSQGGKYKIAGTGTMEFDGTVGSIDGIKEKLLTAEEHGVTHFLLPKDEEVYSLYYEGESNQKEAEQYKLTVNPNMKIVPVETLDEALEYLSNLP</sequence>
<dbReference type="Pfam" id="PF05362">
    <property type="entry name" value="Lon_C"/>
    <property type="match status" value="1"/>
</dbReference>
<evidence type="ECO:0000313" key="3">
    <source>
        <dbReference type="Proteomes" id="UP000281915"/>
    </source>
</evidence>
<dbReference type="EMBL" id="RHHT01000017">
    <property type="protein sequence ID" value="RNB79779.1"/>
    <property type="molecule type" value="Genomic_DNA"/>
</dbReference>
<dbReference type="Proteomes" id="UP000281915">
    <property type="component" value="Unassembled WGS sequence"/>
</dbReference>
<dbReference type="GO" id="GO:0006508">
    <property type="term" value="P:proteolysis"/>
    <property type="evidence" value="ECO:0007669"/>
    <property type="project" value="InterPro"/>
</dbReference>
<comment type="caution">
    <text evidence="2">The sequence shown here is derived from an EMBL/GenBank/DDBJ whole genome shotgun (WGS) entry which is preliminary data.</text>
</comment>
<dbReference type="GO" id="GO:0005524">
    <property type="term" value="F:ATP binding"/>
    <property type="evidence" value="ECO:0007669"/>
    <property type="project" value="InterPro"/>
</dbReference>
<dbReference type="PANTHER" id="PTHR10046">
    <property type="entry name" value="ATP DEPENDENT LON PROTEASE FAMILY MEMBER"/>
    <property type="match status" value="1"/>
</dbReference>
<dbReference type="AlphaFoldDB" id="A0A3M8CW83"/>
<evidence type="ECO:0000313" key="2">
    <source>
        <dbReference type="EMBL" id="RNB79779.1"/>
    </source>
</evidence>
<dbReference type="GO" id="GO:0030163">
    <property type="term" value="P:protein catabolic process"/>
    <property type="evidence" value="ECO:0007669"/>
    <property type="project" value="InterPro"/>
</dbReference>
<protein>
    <recommendedName>
        <fullName evidence="1">Lon proteolytic domain-containing protein</fullName>
    </recommendedName>
</protein>
<dbReference type="GO" id="GO:0004176">
    <property type="term" value="F:ATP-dependent peptidase activity"/>
    <property type="evidence" value="ECO:0007669"/>
    <property type="project" value="InterPro"/>
</dbReference>
<dbReference type="GO" id="GO:0004252">
    <property type="term" value="F:serine-type endopeptidase activity"/>
    <property type="evidence" value="ECO:0007669"/>
    <property type="project" value="InterPro"/>
</dbReference>
<accession>A0A3M8CW83</accession>
<reference evidence="2 3" key="1">
    <citation type="submission" date="2018-10" db="EMBL/GenBank/DDBJ databases">
        <title>Phylogenomics of Brevibacillus.</title>
        <authorList>
            <person name="Dunlap C."/>
        </authorList>
    </citation>
    <scope>NUCLEOTIDE SEQUENCE [LARGE SCALE GENOMIC DNA]</scope>
    <source>
        <strain evidence="2 3">JCM 15085</strain>
    </source>
</reference>
<dbReference type="InterPro" id="IPR027065">
    <property type="entry name" value="Lon_Prtase"/>
</dbReference>
<dbReference type="InterPro" id="IPR008269">
    <property type="entry name" value="Lon_proteolytic"/>
</dbReference>
<dbReference type="InterPro" id="IPR014721">
    <property type="entry name" value="Ribsml_uS5_D2-typ_fold_subgr"/>
</dbReference>